<accession>U1QPH5</accession>
<reference evidence="1 2" key="1">
    <citation type="submission" date="2013-08" db="EMBL/GenBank/DDBJ databases">
        <authorList>
            <person name="Weinstock G."/>
            <person name="Sodergren E."/>
            <person name="Wylie T."/>
            <person name="Fulton L."/>
            <person name="Fulton R."/>
            <person name="Fronick C."/>
            <person name="O'Laughlin M."/>
            <person name="Godfrey J."/>
            <person name="Miner T."/>
            <person name="Herter B."/>
            <person name="Appelbaum E."/>
            <person name="Cordes M."/>
            <person name="Lek S."/>
            <person name="Wollam A."/>
            <person name="Pepin K.H."/>
            <person name="Palsikar V.B."/>
            <person name="Mitreva M."/>
            <person name="Wilson R.K."/>
        </authorList>
    </citation>
    <scope>NUCLEOTIDE SEQUENCE [LARGE SCALE GENOMIC DNA]</scope>
    <source>
        <strain evidence="1 2">F0542</strain>
    </source>
</reference>
<dbReference type="HOGENOM" id="CLU_3208963_0_0_11"/>
<evidence type="ECO:0000313" key="2">
    <source>
        <dbReference type="Proteomes" id="UP000016536"/>
    </source>
</evidence>
<gene>
    <name evidence="1" type="ORF">HMPREF1979_01572</name>
</gene>
<protein>
    <submittedName>
        <fullName evidence="1">Uncharacterized protein</fullName>
    </submittedName>
</protein>
<name>U1QPH5_9ACTO</name>
<keyword evidence="2" id="KW-1185">Reference proteome</keyword>
<proteinExistence type="predicted"/>
<comment type="caution">
    <text evidence="1">The sequence shown here is derived from an EMBL/GenBank/DDBJ whole genome shotgun (WGS) entry which is preliminary data.</text>
</comment>
<dbReference type="AlphaFoldDB" id="U1QPH5"/>
<feature type="non-terminal residue" evidence="1">
    <location>
        <position position="1"/>
    </location>
</feature>
<organism evidence="1 2">
    <name type="scientific">Actinomyces johnsonii F0542</name>
    <dbReference type="NCBI Taxonomy" id="1321818"/>
    <lineage>
        <taxon>Bacteria</taxon>
        <taxon>Bacillati</taxon>
        <taxon>Actinomycetota</taxon>
        <taxon>Actinomycetes</taxon>
        <taxon>Actinomycetales</taxon>
        <taxon>Actinomycetaceae</taxon>
        <taxon>Actinomyces</taxon>
    </lineage>
</organism>
<dbReference type="Proteomes" id="UP000016536">
    <property type="component" value="Unassembled WGS sequence"/>
</dbReference>
<sequence>NAGRDVGALAASAAVGARGQMVGEDVEVAVHAGGQERPDVLIAIE</sequence>
<evidence type="ECO:0000313" key="1">
    <source>
        <dbReference type="EMBL" id="ERH23961.1"/>
    </source>
</evidence>
<dbReference type="EMBL" id="AWSE01000076">
    <property type="protein sequence ID" value="ERH23961.1"/>
    <property type="molecule type" value="Genomic_DNA"/>
</dbReference>